<evidence type="ECO:0000313" key="2">
    <source>
        <dbReference type="EMBL" id="KAK0462513.1"/>
    </source>
</evidence>
<organism evidence="2 3">
    <name type="scientific">Armillaria tabescens</name>
    <name type="common">Ringless honey mushroom</name>
    <name type="synonym">Agaricus tabescens</name>
    <dbReference type="NCBI Taxonomy" id="1929756"/>
    <lineage>
        <taxon>Eukaryota</taxon>
        <taxon>Fungi</taxon>
        <taxon>Dikarya</taxon>
        <taxon>Basidiomycota</taxon>
        <taxon>Agaricomycotina</taxon>
        <taxon>Agaricomycetes</taxon>
        <taxon>Agaricomycetidae</taxon>
        <taxon>Agaricales</taxon>
        <taxon>Marasmiineae</taxon>
        <taxon>Physalacriaceae</taxon>
        <taxon>Desarmillaria</taxon>
    </lineage>
</organism>
<proteinExistence type="predicted"/>
<feature type="compositionally biased region" description="Basic and acidic residues" evidence="1">
    <location>
        <begin position="431"/>
        <end position="440"/>
    </location>
</feature>
<feature type="region of interest" description="Disordered" evidence="1">
    <location>
        <begin position="155"/>
        <end position="214"/>
    </location>
</feature>
<dbReference type="EMBL" id="JAUEPS010000009">
    <property type="protein sequence ID" value="KAK0462513.1"/>
    <property type="molecule type" value="Genomic_DNA"/>
</dbReference>
<dbReference type="AlphaFoldDB" id="A0AA39NBE0"/>
<reference evidence="2" key="1">
    <citation type="submission" date="2023-06" db="EMBL/GenBank/DDBJ databases">
        <authorList>
            <consortium name="Lawrence Berkeley National Laboratory"/>
            <person name="Ahrendt S."/>
            <person name="Sahu N."/>
            <person name="Indic B."/>
            <person name="Wong-Bajracharya J."/>
            <person name="Merenyi Z."/>
            <person name="Ke H.-M."/>
            <person name="Monk M."/>
            <person name="Kocsube S."/>
            <person name="Drula E."/>
            <person name="Lipzen A."/>
            <person name="Balint B."/>
            <person name="Henrissat B."/>
            <person name="Andreopoulos B."/>
            <person name="Martin F.M."/>
            <person name="Harder C.B."/>
            <person name="Rigling D."/>
            <person name="Ford K.L."/>
            <person name="Foster G.D."/>
            <person name="Pangilinan J."/>
            <person name="Papanicolaou A."/>
            <person name="Barry K."/>
            <person name="LaButti K."/>
            <person name="Viragh M."/>
            <person name="Koriabine M."/>
            <person name="Yan M."/>
            <person name="Riley R."/>
            <person name="Champramary S."/>
            <person name="Plett K.L."/>
            <person name="Tsai I.J."/>
            <person name="Slot J."/>
            <person name="Sipos G."/>
            <person name="Plett J."/>
            <person name="Nagy L.G."/>
            <person name="Grigoriev I.V."/>
        </authorList>
    </citation>
    <scope>NUCLEOTIDE SEQUENCE</scope>
    <source>
        <strain evidence="2">CCBAS 213</strain>
    </source>
</reference>
<dbReference type="GeneID" id="85349848"/>
<feature type="compositionally biased region" description="Polar residues" evidence="1">
    <location>
        <begin position="395"/>
        <end position="404"/>
    </location>
</feature>
<feature type="compositionally biased region" description="Polar residues" evidence="1">
    <location>
        <begin position="185"/>
        <end position="214"/>
    </location>
</feature>
<name>A0AA39NBE0_ARMTA</name>
<protein>
    <submittedName>
        <fullName evidence="2">Uncharacterized protein</fullName>
    </submittedName>
</protein>
<accession>A0AA39NBE0</accession>
<feature type="compositionally biased region" description="Polar residues" evidence="1">
    <location>
        <begin position="825"/>
        <end position="846"/>
    </location>
</feature>
<comment type="caution">
    <text evidence="2">The sequence shown here is derived from an EMBL/GenBank/DDBJ whole genome shotgun (WGS) entry which is preliminary data.</text>
</comment>
<sequence length="1049" mass="115045">MLPFNSSISSAAEWPSEIKDLACLLDSPIPSQLVNGPCPVISSRASPVLEELRNSLADSPEQLTDSTSEVLDILDLLLSTVRTLRALSEDDMKQSTIPFWSLLIRSLALVCYDKSYAMQEAAFVRPRLSYARSFMEDGHASLLISHLVEDIQQPRPVVDDKASGRPSIITVERSNEESREEYDSETSYGDESLSNSTTSYERTEPSTDPTSAQSSHVPLDAHILAYWKHPNSVVLPYLCVTDEEDIFSLMCGVVYQRATWGISAPVIGIILSNTGFVGHVVLGWLDKERTDPDVLPEVRFAYGDETRTDASLGVYDLTDPVSALKFGQFIISLRAHVEGIVTQCQTPAFKRISWRSDTIDDDNCGSEEQWRQRIVSWLKTVERCCADHREPPEPSSTNCCSSTMADPERRATRTSSKSRSAPRPRRSMSADSKRKPHPAEDVGLPHTQEPSLGVAGSKTPSDRASAQPAERGRQEASTDGGSSNKGKTDKRSKSADALSCSALGAKSLAGISPTAKLSFSSYAHDRKIVSLSNIPIGPGATGKGIDARVHGEIDEMLKIYEDMTMYMKPPIKQNELPVVDKGVKEVLDHFLMQVGACHGDKNTPELPHLFWEVVLGRFSSILWASVGGYSKELAGKSPNEAEARHDWDALLNFGSMTAHELASGRVVLERAMLLSRNIAADTMKASPNSDGAEFKTFAAQIHKISLAADDAASISHSDLTSDDLLVQSADFIAVAAQHLSAVRSLFRNIKTARNAILKRAGDEPEVGIVDAILTVPLEPKQPIPEPLIRVAETRQTLQASTKTLSADNIAEPEEEVVVTEEHSPTSRSSRPGSKHTWSAKSRSQLGSIAEDRGGVGQAPQQRKKGKKAAGVNENNRGKSDWFHPFAVTCSETKSAPKMVFPPDMVMNAKELLTKLLLAVLVVEYKKPTQTYAKAFVQAKMYLEASVRYLASLGVTKKAVFALATDGVEGAILMAWCSSDSESVYIVERNVRTFNISSPIEVYHFVTVLLRLREYGDTTLKDAVEKALKAENFKQTSWNKTEQFNRMEQG</sequence>
<evidence type="ECO:0000256" key="1">
    <source>
        <dbReference type="SAM" id="MobiDB-lite"/>
    </source>
</evidence>
<gene>
    <name evidence="2" type="ORF">EV420DRAFT_1192487</name>
</gene>
<feature type="region of interest" description="Disordered" evidence="1">
    <location>
        <begin position="388"/>
        <end position="495"/>
    </location>
</feature>
<feature type="region of interest" description="Disordered" evidence="1">
    <location>
        <begin position="801"/>
        <end position="874"/>
    </location>
</feature>
<dbReference type="Proteomes" id="UP001175211">
    <property type="component" value="Unassembled WGS sequence"/>
</dbReference>
<evidence type="ECO:0000313" key="3">
    <source>
        <dbReference type="Proteomes" id="UP001175211"/>
    </source>
</evidence>
<keyword evidence="3" id="KW-1185">Reference proteome</keyword>
<dbReference type="RefSeq" id="XP_060334125.1">
    <property type="nucleotide sequence ID" value="XM_060466300.1"/>
</dbReference>